<feature type="domain" description="Fatty acid hydroxylase" evidence="8">
    <location>
        <begin position="176"/>
        <end position="322"/>
    </location>
</feature>
<evidence type="ECO:0000259" key="8">
    <source>
        <dbReference type="Pfam" id="PF04116"/>
    </source>
</evidence>
<comment type="subcellular location">
    <subcellularLocation>
        <location evidence="1">Endomembrane system</location>
        <topology evidence="1">Multi-pass membrane protein</topology>
    </subcellularLocation>
</comment>
<dbReference type="PANTHER" id="PTHR21624">
    <property type="entry name" value="STEROL DESATURASE-RELATED PROTEIN"/>
    <property type="match status" value="1"/>
</dbReference>
<evidence type="ECO:0000313" key="9">
    <source>
        <dbReference type="EMBL" id="KGF96676.1"/>
    </source>
</evidence>
<organism evidence="9 10">
    <name type="scientific">Prochlorococcus marinus str. MIT 9201</name>
    <dbReference type="NCBI Taxonomy" id="93057"/>
    <lineage>
        <taxon>Bacteria</taxon>
        <taxon>Bacillati</taxon>
        <taxon>Cyanobacteriota</taxon>
        <taxon>Cyanophyceae</taxon>
        <taxon>Synechococcales</taxon>
        <taxon>Prochlorococcaceae</taxon>
        <taxon>Prochlorococcus</taxon>
    </lineage>
</organism>
<dbReference type="GO" id="GO:0016020">
    <property type="term" value="C:membrane"/>
    <property type="evidence" value="ECO:0007669"/>
    <property type="project" value="GOC"/>
</dbReference>
<keyword evidence="5" id="KW-0443">Lipid metabolism</keyword>
<sequence length="366" mass="42327">MKTQISGLIYQKQDGFKENFKFSSLLFWFLLISFLGLAALLSLGSKSDFFREFGSYEFLKSFIQGEDSFTKIIFPFFKFFILITPLFLFTAIELNRKIGGFPNSSLGRISTSEGFKFADIWYFLIKTISSQFLFITTFTTLGISNISSTFSELISDIYNKVLPPTNSEFQAVLIVISGILISDLVSYFSHRIAHRIPLLWDLHEFHHSATEMTILSNYRISQILAAINSIIFLPLSALSSLFLLKTLSQSYVLPFVIYVIYNAFFAFQQNLAHSSIKIIYPKIVSYVFMSPSIHWLHHSTNENHYDCNFGNVFSFWDRLFNTYLDESNIEDIEGFGIENTEYNKHHPIYSYTFLPIIKILKRLKIA</sequence>
<feature type="transmembrane region" description="Helical" evidence="7">
    <location>
        <begin position="250"/>
        <end position="267"/>
    </location>
</feature>
<comment type="caution">
    <text evidence="9">The sequence shown here is derived from an EMBL/GenBank/DDBJ whole genome shotgun (WGS) entry which is preliminary data.</text>
</comment>
<feature type="transmembrane region" description="Helical" evidence="7">
    <location>
        <begin position="132"/>
        <end position="150"/>
    </location>
</feature>
<feature type="transmembrane region" description="Helical" evidence="7">
    <location>
        <begin position="72"/>
        <end position="92"/>
    </location>
</feature>
<dbReference type="Proteomes" id="UP000030355">
    <property type="component" value="Unassembled WGS sequence"/>
</dbReference>
<feature type="transmembrane region" description="Helical" evidence="7">
    <location>
        <begin position="223"/>
        <end position="244"/>
    </location>
</feature>
<evidence type="ECO:0000256" key="5">
    <source>
        <dbReference type="ARBA" id="ARBA00023098"/>
    </source>
</evidence>
<dbReference type="RefSeq" id="WP_032521731.1">
    <property type="nucleotide sequence ID" value="NZ_CP138977.1"/>
</dbReference>
<dbReference type="AlphaFoldDB" id="A0A0A2A784"/>
<evidence type="ECO:0000256" key="6">
    <source>
        <dbReference type="ARBA" id="ARBA00023136"/>
    </source>
</evidence>
<dbReference type="GO" id="GO:0012505">
    <property type="term" value="C:endomembrane system"/>
    <property type="evidence" value="ECO:0007669"/>
    <property type="project" value="UniProtKB-SubCell"/>
</dbReference>
<dbReference type="InterPro" id="IPR051689">
    <property type="entry name" value="Sterol_desaturase/TMEM195"/>
</dbReference>
<keyword evidence="2 7" id="KW-0812">Transmembrane</keyword>
<dbReference type="EMBL" id="JNAL01000007">
    <property type="protein sequence ID" value="KGF96676.1"/>
    <property type="molecule type" value="Genomic_DNA"/>
</dbReference>
<dbReference type="OrthoDB" id="9770329at2"/>
<dbReference type="GO" id="GO:0006643">
    <property type="term" value="P:membrane lipid metabolic process"/>
    <property type="evidence" value="ECO:0007669"/>
    <property type="project" value="TreeGrafter"/>
</dbReference>
<proteinExistence type="predicted"/>
<keyword evidence="3 7" id="KW-1133">Transmembrane helix</keyword>
<dbReference type="GO" id="GO:0050479">
    <property type="term" value="F:glyceryl-ether monooxygenase activity"/>
    <property type="evidence" value="ECO:0007669"/>
    <property type="project" value="TreeGrafter"/>
</dbReference>
<evidence type="ECO:0000256" key="1">
    <source>
        <dbReference type="ARBA" id="ARBA00004127"/>
    </source>
</evidence>
<keyword evidence="4" id="KW-0560">Oxidoreductase</keyword>
<keyword evidence="6 7" id="KW-0472">Membrane</keyword>
<dbReference type="Pfam" id="PF04116">
    <property type="entry name" value="FA_hydroxylase"/>
    <property type="match status" value="1"/>
</dbReference>
<protein>
    <submittedName>
        <fullName evidence="9">Sterol desaturase-like protein</fullName>
    </submittedName>
</protein>
<dbReference type="PANTHER" id="PTHR21624:SF1">
    <property type="entry name" value="ALKYLGLYCEROL MONOOXYGENASE"/>
    <property type="match status" value="1"/>
</dbReference>
<dbReference type="InterPro" id="IPR006694">
    <property type="entry name" value="Fatty_acid_hydroxylase"/>
</dbReference>
<evidence type="ECO:0000256" key="7">
    <source>
        <dbReference type="SAM" id="Phobius"/>
    </source>
</evidence>
<evidence type="ECO:0000313" key="10">
    <source>
        <dbReference type="Proteomes" id="UP000030355"/>
    </source>
</evidence>
<dbReference type="GO" id="GO:0008610">
    <property type="term" value="P:lipid biosynthetic process"/>
    <property type="evidence" value="ECO:0007669"/>
    <property type="project" value="InterPro"/>
</dbReference>
<dbReference type="STRING" id="93057.EU95_0561"/>
<accession>A0A0A2A784</accession>
<evidence type="ECO:0000256" key="3">
    <source>
        <dbReference type="ARBA" id="ARBA00022989"/>
    </source>
</evidence>
<feature type="transmembrane region" description="Helical" evidence="7">
    <location>
        <begin position="20"/>
        <end position="43"/>
    </location>
</feature>
<evidence type="ECO:0000256" key="2">
    <source>
        <dbReference type="ARBA" id="ARBA00022692"/>
    </source>
</evidence>
<name>A0A0A2A784_PROMR</name>
<feature type="transmembrane region" description="Helical" evidence="7">
    <location>
        <begin position="170"/>
        <end position="188"/>
    </location>
</feature>
<dbReference type="eggNOG" id="COG3000">
    <property type="taxonomic scope" value="Bacteria"/>
</dbReference>
<gene>
    <name evidence="9" type="ORF">EU95_0561</name>
</gene>
<reference evidence="10" key="1">
    <citation type="journal article" date="2014" name="Sci. Data">
        <title>Genomes of diverse isolates of the marine cyanobacterium Prochlorococcus.</title>
        <authorList>
            <person name="Biller S."/>
            <person name="Berube P."/>
            <person name="Thompson J."/>
            <person name="Kelly L."/>
            <person name="Roggensack S."/>
            <person name="Awad L."/>
            <person name="Roache-Johnson K."/>
            <person name="Ding H."/>
            <person name="Giovannoni S.J."/>
            <person name="Moore L.R."/>
            <person name="Chisholm S.W."/>
        </authorList>
    </citation>
    <scope>NUCLEOTIDE SEQUENCE [LARGE SCALE GENOMIC DNA]</scope>
    <source>
        <strain evidence="10">MIT 9201</strain>
    </source>
</reference>
<dbReference type="GO" id="GO:0005506">
    <property type="term" value="F:iron ion binding"/>
    <property type="evidence" value="ECO:0007669"/>
    <property type="project" value="InterPro"/>
</dbReference>
<evidence type="ECO:0000256" key="4">
    <source>
        <dbReference type="ARBA" id="ARBA00023002"/>
    </source>
</evidence>